<evidence type="ECO:0000313" key="4">
    <source>
        <dbReference type="Proteomes" id="UP000000383"/>
    </source>
</evidence>
<evidence type="ECO:0000256" key="1">
    <source>
        <dbReference type="SAM" id="SignalP"/>
    </source>
</evidence>
<dbReference type="EMBL" id="CP002056">
    <property type="protein sequence ID" value="ADI28441.1"/>
    <property type="molecule type" value="Genomic_DNA"/>
</dbReference>
<gene>
    <name evidence="3" type="ordered locus">M301_0053</name>
</gene>
<organism evidence="3 4">
    <name type="scientific">Methylotenera versatilis (strain 301)</name>
    <dbReference type="NCBI Taxonomy" id="666681"/>
    <lineage>
        <taxon>Bacteria</taxon>
        <taxon>Pseudomonadati</taxon>
        <taxon>Pseudomonadota</taxon>
        <taxon>Betaproteobacteria</taxon>
        <taxon>Nitrosomonadales</taxon>
        <taxon>Methylophilaceae</taxon>
        <taxon>Methylotenera</taxon>
    </lineage>
</organism>
<dbReference type="Pfam" id="PF07589">
    <property type="entry name" value="PEP-CTERM"/>
    <property type="match status" value="1"/>
</dbReference>
<dbReference type="Proteomes" id="UP000000383">
    <property type="component" value="Chromosome"/>
</dbReference>
<protein>
    <recommendedName>
        <fullName evidence="2">Ice-binding protein C-terminal domain-containing protein</fullName>
    </recommendedName>
</protein>
<name>D7DK56_METV0</name>
<evidence type="ECO:0000259" key="2">
    <source>
        <dbReference type="Pfam" id="PF07589"/>
    </source>
</evidence>
<feature type="domain" description="Ice-binding protein C-terminal" evidence="2">
    <location>
        <begin position="201"/>
        <end position="225"/>
    </location>
</feature>
<feature type="chain" id="PRO_5003094804" description="Ice-binding protein C-terminal domain-containing protein" evidence="1">
    <location>
        <begin position="28"/>
        <end position="227"/>
    </location>
</feature>
<dbReference type="RefSeq" id="WP_013146759.1">
    <property type="nucleotide sequence ID" value="NC_014207.1"/>
</dbReference>
<sequence precursor="true">MKTQILKSVIATSVLTVLTVISSSAYANNVTATVTGFAYANPQTATITSATPAVNNLAVYAGGFSGTYADSTSFIAYCADISQELAPWNSAQTYTQGNLASAFSSTKAADLTTLSNKYYSLVNNAETSAAFQIATWEILYENTVNPYQVNSNGFKAFGGTGVSLAQTWLSGLHDSSFAVTGNYSIGLLQSGKYQDVVTVTPVPEPETYAMMLAGLGLMGFVARRRKS</sequence>
<dbReference type="NCBIfam" id="NF038126">
    <property type="entry name" value="PEP_CTERM_FxDxF"/>
    <property type="match status" value="1"/>
</dbReference>
<dbReference type="AlphaFoldDB" id="D7DK56"/>
<dbReference type="InterPro" id="IPR013424">
    <property type="entry name" value="Ice-binding_C"/>
</dbReference>
<keyword evidence="4" id="KW-1185">Reference proteome</keyword>
<reference evidence="4" key="1">
    <citation type="submission" date="2010-05" db="EMBL/GenBank/DDBJ databases">
        <title>Complete sequence of Methylotenera sp. 301.</title>
        <authorList>
            <person name="Lucas S."/>
            <person name="Copeland A."/>
            <person name="Lapidus A."/>
            <person name="Cheng J.-F."/>
            <person name="Bruce D."/>
            <person name="Goodwin L."/>
            <person name="Pitluck S."/>
            <person name="Clum A."/>
            <person name="Land M."/>
            <person name="Hauser L."/>
            <person name="Kyrpides N."/>
            <person name="Ivanova N."/>
            <person name="Chistoservova L."/>
            <person name="Kalyuzhnaya M."/>
            <person name="Woyke T."/>
        </authorList>
    </citation>
    <scope>NUCLEOTIDE SEQUENCE [LARGE SCALE GENOMIC DNA]</scope>
    <source>
        <strain evidence="4">301</strain>
    </source>
</reference>
<dbReference type="eggNOG" id="ENOG5033ECK">
    <property type="taxonomic scope" value="Bacteria"/>
</dbReference>
<evidence type="ECO:0000313" key="3">
    <source>
        <dbReference type="EMBL" id="ADI28441.1"/>
    </source>
</evidence>
<dbReference type="HOGENOM" id="CLU_1072857_0_0_4"/>
<accession>D7DK56</accession>
<proteinExistence type="predicted"/>
<dbReference type="KEGG" id="meh:M301_0053"/>
<feature type="signal peptide" evidence="1">
    <location>
        <begin position="1"/>
        <end position="27"/>
    </location>
</feature>
<keyword evidence="1" id="KW-0732">Signal</keyword>
<dbReference type="STRING" id="666681.M301_0053"/>
<reference evidence="3 4" key="2">
    <citation type="journal article" date="2011" name="J. Bacteriol.">
        <title>Genomes of three methylotrophs from a single niche uncover genetic and metabolic divergence of Methylophilaceae.</title>
        <authorList>
            <person name="Lapidus A."/>
            <person name="Clum A."/>
            <person name="Labutti K."/>
            <person name="Kaluzhnaya M.G."/>
            <person name="Lim S."/>
            <person name="Beck D.A."/>
            <person name="Glavina Del Rio T."/>
            <person name="Nolan M."/>
            <person name="Mavromatis K."/>
            <person name="Huntemann M."/>
            <person name="Lucas S."/>
            <person name="Lidstrom M.E."/>
            <person name="Ivanova N."/>
            <person name="Chistoserdova L."/>
        </authorList>
    </citation>
    <scope>NUCLEOTIDE SEQUENCE [LARGE SCALE GENOMIC DNA]</scope>
    <source>
        <strain evidence="3 4">301</strain>
    </source>
</reference>
<dbReference type="NCBIfam" id="TIGR02595">
    <property type="entry name" value="PEP_CTERM"/>
    <property type="match status" value="1"/>
</dbReference>